<evidence type="ECO:0000256" key="6">
    <source>
        <dbReference type="SAM" id="Phobius"/>
    </source>
</evidence>
<protein>
    <submittedName>
        <fullName evidence="7">Uncharacterized protein</fullName>
    </submittedName>
</protein>
<dbReference type="Proteomes" id="UP001162483">
    <property type="component" value="Unassembled WGS sequence"/>
</dbReference>
<gene>
    <name evidence="7" type="ORF">SPARVUS_LOCUS7128609</name>
</gene>
<organism evidence="7 8">
    <name type="scientific">Staurois parvus</name>
    <dbReference type="NCBI Taxonomy" id="386267"/>
    <lineage>
        <taxon>Eukaryota</taxon>
        <taxon>Metazoa</taxon>
        <taxon>Chordata</taxon>
        <taxon>Craniata</taxon>
        <taxon>Vertebrata</taxon>
        <taxon>Euteleostomi</taxon>
        <taxon>Amphibia</taxon>
        <taxon>Batrachia</taxon>
        <taxon>Anura</taxon>
        <taxon>Neobatrachia</taxon>
        <taxon>Ranoidea</taxon>
        <taxon>Ranidae</taxon>
        <taxon>Staurois</taxon>
    </lineage>
</organism>
<dbReference type="InterPro" id="IPR000369">
    <property type="entry name" value="K_chnl_KCNE"/>
</dbReference>
<proteinExistence type="inferred from homology"/>
<evidence type="ECO:0000313" key="7">
    <source>
        <dbReference type="EMBL" id="CAI9570658.1"/>
    </source>
</evidence>
<dbReference type="PANTHER" id="PTHR15282">
    <property type="entry name" value="POTASSIUM VOLTAGE-GATED CHANNEL SUBFAMILY E MEMBER 1, 3"/>
    <property type="match status" value="1"/>
</dbReference>
<dbReference type="Pfam" id="PF02060">
    <property type="entry name" value="ISK_Channel"/>
    <property type="match status" value="1"/>
</dbReference>
<comment type="similarity">
    <text evidence="2">Belongs to the potassium channel KCNE family.</text>
</comment>
<evidence type="ECO:0000256" key="4">
    <source>
        <dbReference type="ARBA" id="ARBA00022989"/>
    </source>
</evidence>
<name>A0ABN9DEF4_9NEOB</name>
<dbReference type="EMBL" id="CATNWA010014339">
    <property type="protein sequence ID" value="CAI9570658.1"/>
    <property type="molecule type" value="Genomic_DNA"/>
</dbReference>
<comment type="subcellular location">
    <subcellularLocation>
        <location evidence="1">Membrane</location>
        <topology evidence="1">Single-pass membrane protein</topology>
    </subcellularLocation>
</comment>
<dbReference type="PANTHER" id="PTHR15282:SF7">
    <property type="entry name" value="POTASSIUM VOLTAGE-GATED CHANNEL SUBFAMILY E REGULATORY BETA SUBUNIT 5"/>
    <property type="match status" value="1"/>
</dbReference>
<keyword evidence="3 6" id="KW-0812">Transmembrane</keyword>
<keyword evidence="5 6" id="KW-0472">Membrane</keyword>
<evidence type="ECO:0000256" key="2">
    <source>
        <dbReference type="ARBA" id="ARBA00005688"/>
    </source>
</evidence>
<sequence>EKSRCGSASGDVTTILVHAVWNVFPQLPICWTRRSFVMNLNCSDASTLKKLLTQILQQLEQANSTSPPASEDRENDDAYLYILLIMIFYGCLAGGLILAYTRSRKQESKNDPYHLYIEREWGKHGKHGLPAEENLHRGSIESENLL</sequence>
<evidence type="ECO:0000256" key="3">
    <source>
        <dbReference type="ARBA" id="ARBA00022692"/>
    </source>
</evidence>
<comment type="caution">
    <text evidence="7">The sequence shown here is derived from an EMBL/GenBank/DDBJ whole genome shotgun (WGS) entry which is preliminary data.</text>
</comment>
<evidence type="ECO:0000313" key="8">
    <source>
        <dbReference type="Proteomes" id="UP001162483"/>
    </source>
</evidence>
<feature type="transmembrane region" description="Helical" evidence="6">
    <location>
        <begin position="78"/>
        <end position="100"/>
    </location>
</feature>
<feature type="non-terminal residue" evidence="7">
    <location>
        <position position="1"/>
    </location>
</feature>
<evidence type="ECO:0000256" key="1">
    <source>
        <dbReference type="ARBA" id="ARBA00004167"/>
    </source>
</evidence>
<accession>A0ABN9DEF4</accession>
<reference evidence="7" key="1">
    <citation type="submission" date="2023-05" db="EMBL/GenBank/DDBJ databases">
        <authorList>
            <person name="Stuckert A."/>
        </authorList>
    </citation>
    <scope>NUCLEOTIDE SEQUENCE</scope>
</reference>
<evidence type="ECO:0000256" key="5">
    <source>
        <dbReference type="ARBA" id="ARBA00023136"/>
    </source>
</evidence>
<keyword evidence="8" id="KW-1185">Reference proteome</keyword>
<keyword evidence="4 6" id="KW-1133">Transmembrane helix</keyword>